<organism evidence="2 3">
    <name type="scientific">Sediminitomix flava</name>
    <dbReference type="NCBI Taxonomy" id="379075"/>
    <lineage>
        <taxon>Bacteria</taxon>
        <taxon>Pseudomonadati</taxon>
        <taxon>Bacteroidota</taxon>
        <taxon>Cytophagia</taxon>
        <taxon>Cytophagales</taxon>
        <taxon>Flammeovirgaceae</taxon>
        <taxon>Sediminitomix</taxon>
    </lineage>
</organism>
<name>A0A315Z7P8_SEDFL</name>
<keyword evidence="3" id="KW-1185">Reference proteome</keyword>
<feature type="domain" description="Fibrobacter succinogenes major paralogous" evidence="1">
    <location>
        <begin position="302"/>
        <end position="477"/>
    </location>
</feature>
<dbReference type="PROSITE" id="PS51257">
    <property type="entry name" value="PROKAR_LIPOPROTEIN"/>
    <property type="match status" value="1"/>
</dbReference>
<accession>A0A315Z7P8</accession>
<evidence type="ECO:0000313" key="2">
    <source>
        <dbReference type="EMBL" id="PWJ40951.1"/>
    </source>
</evidence>
<evidence type="ECO:0000313" key="3">
    <source>
        <dbReference type="Proteomes" id="UP000245535"/>
    </source>
</evidence>
<comment type="caution">
    <text evidence="2">The sequence shown here is derived from an EMBL/GenBank/DDBJ whole genome shotgun (WGS) entry which is preliminary data.</text>
</comment>
<dbReference type="AlphaFoldDB" id="A0A315Z7P8"/>
<proteinExistence type="predicted"/>
<dbReference type="NCBIfam" id="TIGR02145">
    <property type="entry name" value="Fib_succ_major"/>
    <property type="match status" value="1"/>
</dbReference>
<dbReference type="Pfam" id="PF09603">
    <property type="entry name" value="Fib_succ_major"/>
    <property type="match status" value="1"/>
</dbReference>
<dbReference type="EMBL" id="QGDO01000004">
    <property type="protein sequence ID" value="PWJ40951.1"/>
    <property type="molecule type" value="Genomic_DNA"/>
</dbReference>
<gene>
    <name evidence="2" type="ORF">BC781_104217</name>
</gene>
<evidence type="ECO:0000259" key="1">
    <source>
        <dbReference type="Pfam" id="PF09603"/>
    </source>
</evidence>
<sequence length="480" mass="53467">MRYQKYVGILFAILGGLVYSCTEQEDAIPRIVVSIGDSQLDIENFGYQVELDASTPKEGQVGLWSTLRGANGIFEDVNDPNTMFKGEPGEIYTLQWTVSENGHSVSDVLDVSFKALDASLNVFFPDTVKTSFTLHLDANGTKYGGQGTWSYEGAEGATFEVLDSCVTKFIGLPNETYTINWDVTYGSQTVNTSFEVTFDSLRADAGEDQLYNIAYGEKLYGTLYPNHQEGATVKWTLLEGNGGIVHNPTLANSLFEGLENEVYKLRYEISHGGQTDADTLLYSFNRHSIWTDPEDNQEYKTVKINGLEWMAENYNRAIPGDNPDFPHSWYYGADKKANIHDGEAVDTPEERKHYGRLYTYIGAEAMAPEGWRLPTGEEVQALVDAYGGNNYAGTELKEGGRSGMEMRMSGAFVAYDHPNTGPAHSFGQGKSAYMWYQHSGEDPWNEYISMWVLLADNEGSYGNVITWAVGCGVRYVREVE</sequence>
<dbReference type="Proteomes" id="UP000245535">
    <property type="component" value="Unassembled WGS sequence"/>
</dbReference>
<dbReference type="InterPro" id="IPR011871">
    <property type="entry name" value="Fib_succ_major"/>
</dbReference>
<protein>
    <submittedName>
        <fullName evidence="2">Uncharacterized protein (TIGR02145 family)</fullName>
    </submittedName>
</protein>
<reference evidence="2 3" key="1">
    <citation type="submission" date="2018-03" db="EMBL/GenBank/DDBJ databases">
        <title>Genomic Encyclopedia of Archaeal and Bacterial Type Strains, Phase II (KMG-II): from individual species to whole genera.</title>
        <authorList>
            <person name="Goeker M."/>
        </authorList>
    </citation>
    <scope>NUCLEOTIDE SEQUENCE [LARGE SCALE GENOMIC DNA]</scope>
    <source>
        <strain evidence="2 3">DSM 28229</strain>
    </source>
</reference>